<feature type="region of interest" description="Disordered" evidence="1">
    <location>
        <begin position="81"/>
        <end position="161"/>
    </location>
</feature>
<name>A0A0K1Q306_9BACT</name>
<dbReference type="AlphaFoldDB" id="A0A0K1Q306"/>
<feature type="compositionally biased region" description="Low complexity" evidence="1">
    <location>
        <begin position="151"/>
        <end position="160"/>
    </location>
</feature>
<feature type="compositionally biased region" description="Polar residues" evidence="1">
    <location>
        <begin position="89"/>
        <end position="99"/>
    </location>
</feature>
<dbReference type="EMBL" id="CP012333">
    <property type="protein sequence ID" value="AKV00159.1"/>
    <property type="molecule type" value="Genomic_DNA"/>
</dbReference>
<gene>
    <name evidence="2" type="ORF">AKJ09_06822</name>
</gene>
<sequence>MSKEPIRLVHEDPDFARLVDASRLHSPSSKVMDGALRVAARGAAATPPRSWRLLAQRWAVGITVVGTAIFGLVVMQAHSRGQGPELESSVVQTPNTSSVEPRGESPAIVESPENLAAAPPGAAPTEPPVLPARPQATKSVTKQDVRTAADSSPSHPTPSSGTFAEELALVSAARSALEGGDVATCLRTLDRYDERFRAGRFRQEIDVIRIEALANSGDRARAEALANRFLTVNAKSPYAYRVRSLVEHLRN</sequence>
<feature type="compositionally biased region" description="Pro residues" evidence="1">
    <location>
        <begin position="121"/>
        <end position="131"/>
    </location>
</feature>
<dbReference type="Proteomes" id="UP000064967">
    <property type="component" value="Chromosome"/>
</dbReference>
<protein>
    <submittedName>
        <fullName evidence="2">Uncharacterized protein</fullName>
    </submittedName>
</protein>
<dbReference type="OrthoDB" id="5526694at2"/>
<evidence type="ECO:0000256" key="1">
    <source>
        <dbReference type="SAM" id="MobiDB-lite"/>
    </source>
</evidence>
<evidence type="ECO:0000313" key="3">
    <source>
        <dbReference type="Proteomes" id="UP000064967"/>
    </source>
</evidence>
<evidence type="ECO:0000313" key="2">
    <source>
        <dbReference type="EMBL" id="AKV00159.1"/>
    </source>
</evidence>
<dbReference type="KEGG" id="llu:AKJ09_06822"/>
<dbReference type="STRING" id="1391654.AKJ09_06822"/>
<keyword evidence="3" id="KW-1185">Reference proteome</keyword>
<accession>A0A0K1Q306</accession>
<dbReference type="RefSeq" id="WP_146651495.1">
    <property type="nucleotide sequence ID" value="NZ_CP012333.1"/>
</dbReference>
<organism evidence="2 3">
    <name type="scientific">Labilithrix luteola</name>
    <dbReference type="NCBI Taxonomy" id="1391654"/>
    <lineage>
        <taxon>Bacteria</taxon>
        <taxon>Pseudomonadati</taxon>
        <taxon>Myxococcota</taxon>
        <taxon>Polyangia</taxon>
        <taxon>Polyangiales</taxon>
        <taxon>Labilitrichaceae</taxon>
        <taxon>Labilithrix</taxon>
    </lineage>
</organism>
<proteinExistence type="predicted"/>
<reference evidence="2 3" key="1">
    <citation type="submission" date="2015-08" db="EMBL/GenBank/DDBJ databases">
        <authorList>
            <person name="Babu N.S."/>
            <person name="Beckwith C.J."/>
            <person name="Beseler K.G."/>
            <person name="Brison A."/>
            <person name="Carone J.V."/>
            <person name="Caskin T.P."/>
            <person name="Diamond M."/>
            <person name="Durham M.E."/>
            <person name="Foxe J.M."/>
            <person name="Go M."/>
            <person name="Henderson B.A."/>
            <person name="Jones I.B."/>
            <person name="McGettigan J.A."/>
            <person name="Micheletti S.J."/>
            <person name="Nasrallah M.E."/>
            <person name="Ortiz D."/>
            <person name="Piller C.R."/>
            <person name="Privatt S.R."/>
            <person name="Schneider S.L."/>
            <person name="Sharp S."/>
            <person name="Smith T.C."/>
            <person name="Stanton J.D."/>
            <person name="Ullery H.E."/>
            <person name="Wilson R.J."/>
            <person name="Serrano M.G."/>
            <person name="Buck G."/>
            <person name="Lee V."/>
            <person name="Wang Y."/>
            <person name="Carvalho R."/>
            <person name="Voegtly L."/>
            <person name="Shi R."/>
            <person name="Duckworth R."/>
            <person name="Johnson A."/>
            <person name="Loviza R."/>
            <person name="Walstead R."/>
            <person name="Shah Z."/>
            <person name="Kiflezghi M."/>
            <person name="Wade K."/>
            <person name="Ball S.L."/>
            <person name="Bradley K.W."/>
            <person name="Asai D.J."/>
            <person name="Bowman C.A."/>
            <person name="Russell D.A."/>
            <person name="Pope W.H."/>
            <person name="Jacobs-Sera D."/>
            <person name="Hendrix R.W."/>
            <person name="Hatfull G.F."/>
        </authorList>
    </citation>
    <scope>NUCLEOTIDE SEQUENCE [LARGE SCALE GENOMIC DNA]</scope>
    <source>
        <strain evidence="2 3">DSM 27648</strain>
    </source>
</reference>